<dbReference type="AlphaFoldDB" id="W7QDE7"/>
<evidence type="ECO:0000256" key="3">
    <source>
        <dbReference type="ARBA" id="ARBA00012140"/>
    </source>
</evidence>
<accession>W7QDE7</accession>
<feature type="binding site" evidence="13">
    <location>
        <position position="274"/>
    </location>
    <ligand>
        <name>S-adenosyl-L-methionine</name>
        <dbReference type="ChEBI" id="CHEBI:59789"/>
    </ligand>
</feature>
<evidence type="ECO:0000313" key="17">
    <source>
        <dbReference type="Proteomes" id="UP000019276"/>
    </source>
</evidence>
<reference evidence="16 17" key="1">
    <citation type="journal article" date="2014" name="Genome Announc.">
        <title>Draft Genome Sequence of the Agar-Degrading Bacterium Catenovulum sp. Strain DS-2, Isolated from Intestines of Haliotis diversicolor.</title>
        <authorList>
            <person name="Shan D."/>
            <person name="Li X."/>
            <person name="Gu Z."/>
            <person name="Wei G."/>
            <person name="Gao Z."/>
            <person name="Shao Z."/>
        </authorList>
    </citation>
    <scope>NUCLEOTIDE SEQUENCE [LARGE SCALE GENOMIC DNA]</scope>
    <source>
        <strain evidence="16 17">DS-2</strain>
    </source>
</reference>
<evidence type="ECO:0000256" key="5">
    <source>
        <dbReference type="ARBA" id="ARBA00022552"/>
    </source>
</evidence>
<comment type="function">
    <text evidence="1">Specifically methylates the cytosine at position 967 (m5C967) of 16S rRNA.</text>
</comment>
<dbReference type="PATRIC" id="fig|1328313.3.peg.1342"/>
<dbReference type="InterPro" id="IPR006027">
    <property type="entry name" value="NusB_RsmB_TIM44"/>
</dbReference>
<dbReference type="InterPro" id="IPR054728">
    <property type="entry name" value="RsmB-like_ferredoxin"/>
</dbReference>
<dbReference type="Pfam" id="PF22458">
    <property type="entry name" value="RsmF-B_ferredox"/>
    <property type="match status" value="1"/>
</dbReference>
<keyword evidence="8 13" id="KW-0949">S-adenosyl-L-methionine</keyword>
<dbReference type="InterPro" id="IPR001678">
    <property type="entry name" value="MeTrfase_RsmB-F_NOP2_dom"/>
</dbReference>
<feature type="active site" description="Nucleophile" evidence="13">
    <location>
        <position position="372"/>
    </location>
</feature>
<dbReference type="InterPro" id="IPR023267">
    <property type="entry name" value="RCMT"/>
</dbReference>
<dbReference type="RefSeq" id="WP_035013868.1">
    <property type="nucleotide sequence ID" value="NZ_ARZY01000008.1"/>
</dbReference>
<proteinExistence type="inferred from homology"/>
<evidence type="ECO:0000256" key="10">
    <source>
        <dbReference type="ARBA" id="ARBA00030399"/>
    </source>
</evidence>
<keyword evidence="14" id="KW-0175">Coiled coil</keyword>
<feature type="binding site" evidence="13">
    <location>
        <position position="319"/>
    </location>
    <ligand>
        <name>S-adenosyl-L-methionine</name>
        <dbReference type="ChEBI" id="CHEBI:59789"/>
    </ligand>
</feature>
<feature type="binding site" evidence="13">
    <location>
        <position position="300"/>
    </location>
    <ligand>
        <name>S-adenosyl-L-methionine</name>
        <dbReference type="ChEBI" id="CHEBI:59789"/>
    </ligand>
</feature>
<dbReference type="GO" id="GO:0003723">
    <property type="term" value="F:RNA binding"/>
    <property type="evidence" value="ECO:0007669"/>
    <property type="project" value="UniProtKB-UniRule"/>
</dbReference>
<dbReference type="GO" id="GO:0009383">
    <property type="term" value="F:rRNA (cytosine-C5-)-methyltransferase activity"/>
    <property type="evidence" value="ECO:0007669"/>
    <property type="project" value="TreeGrafter"/>
</dbReference>
<keyword evidence="17" id="KW-1185">Reference proteome</keyword>
<dbReference type="Gene3D" id="3.40.50.150">
    <property type="entry name" value="Vaccinia Virus protein VP39"/>
    <property type="match status" value="1"/>
</dbReference>
<dbReference type="GO" id="GO:0005829">
    <property type="term" value="C:cytosol"/>
    <property type="evidence" value="ECO:0007669"/>
    <property type="project" value="TreeGrafter"/>
</dbReference>
<comment type="subcellular location">
    <subcellularLocation>
        <location evidence="2">Cytoplasm</location>
    </subcellularLocation>
</comment>
<comment type="catalytic activity">
    <reaction evidence="12">
        <text>cytidine(967) in 16S rRNA + S-adenosyl-L-methionine = 5-methylcytidine(967) in 16S rRNA + S-adenosyl-L-homocysteine + H(+)</text>
        <dbReference type="Rhea" id="RHEA:42748"/>
        <dbReference type="Rhea" id="RHEA-COMP:10219"/>
        <dbReference type="Rhea" id="RHEA-COMP:10220"/>
        <dbReference type="ChEBI" id="CHEBI:15378"/>
        <dbReference type="ChEBI" id="CHEBI:57856"/>
        <dbReference type="ChEBI" id="CHEBI:59789"/>
        <dbReference type="ChEBI" id="CHEBI:74483"/>
        <dbReference type="ChEBI" id="CHEBI:82748"/>
        <dbReference type="EC" id="2.1.1.176"/>
    </reaction>
</comment>
<dbReference type="InterPro" id="IPR004573">
    <property type="entry name" value="rRNA_ssu_MeTfrase_B"/>
</dbReference>
<evidence type="ECO:0000256" key="4">
    <source>
        <dbReference type="ARBA" id="ARBA00022490"/>
    </source>
</evidence>
<name>W7QDE7_9ALTE</name>
<evidence type="ECO:0000256" key="9">
    <source>
        <dbReference type="ARBA" id="ARBA00022884"/>
    </source>
</evidence>
<dbReference type="NCBIfam" id="TIGR00563">
    <property type="entry name" value="rsmB"/>
    <property type="match status" value="1"/>
</dbReference>
<evidence type="ECO:0000256" key="13">
    <source>
        <dbReference type="PROSITE-ProRule" id="PRU01023"/>
    </source>
</evidence>
<keyword evidence="7 13" id="KW-0808">Transferase</keyword>
<dbReference type="SUPFAM" id="SSF53335">
    <property type="entry name" value="S-adenosyl-L-methionine-dependent methyltransferases"/>
    <property type="match status" value="1"/>
</dbReference>
<dbReference type="Gene3D" id="3.30.70.1170">
    <property type="entry name" value="Sun protein, domain 3"/>
    <property type="match status" value="1"/>
</dbReference>
<feature type="coiled-coil region" evidence="14">
    <location>
        <begin position="270"/>
        <end position="300"/>
    </location>
</feature>
<dbReference type="Gene3D" id="1.10.287.730">
    <property type="entry name" value="Helix hairpin bin"/>
    <property type="match status" value="1"/>
</dbReference>
<dbReference type="PANTHER" id="PTHR22807">
    <property type="entry name" value="NOP2 YEAST -RELATED NOL1/NOP2/FMU SUN DOMAIN-CONTAINING"/>
    <property type="match status" value="1"/>
</dbReference>
<dbReference type="PROSITE" id="PS51686">
    <property type="entry name" value="SAM_MT_RSMB_NOP"/>
    <property type="match status" value="1"/>
</dbReference>
<evidence type="ECO:0000256" key="12">
    <source>
        <dbReference type="ARBA" id="ARBA00047283"/>
    </source>
</evidence>
<dbReference type="STRING" id="1328313.DS2_06546"/>
<evidence type="ECO:0000256" key="1">
    <source>
        <dbReference type="ARBA" id="ARBA00002724"/>
    </source>
</evidence>
<dbReference type="NCBIfam" id="NF008149">
    <property type="entry name" value="PRK10901.1"/>
    <property type="match status" value="1"/>
</dbReference>
<dbReference type="GO" id="GO:0070475">
    <property type="term" value="P:rRNA base methylation"/>
    <property type="evidence" value="ECO:0007669"/>
    <property type="project" value="TreeGrafter"/>
</dbReference>
<gene>
    <name evidence="16" type="ORF">DS2_06546</name>
</gene>
<dbReference type="SUPFAM" id="SSF48013">
    <property type="entry name" value="NusB-like"/>
    <property type="match status" value="1"/>
</dbReference>
<evidence type="ECO:0000259" key="15">
    <source>
        <dbReference type="PROSITE" id="PS51686"/>
    </source>
</evidence>
<evidence type="ECO:0000256" key="6">
    <source>
        <dbReference type="ARBA" id="ARBA00022603"/>
    </source>
</evidence>
<dbReference type="InterPro" id="IPR049560">
    <property type="entry name" value="MeTrfase_RsmB-F_NOP2_cat"/>
</dbReference>
<keyword evidence="9 13" id="KW-0694">RNA-binding</keyword>
<organism evidence="16 17">
    <name type="scientific">Catenovulum agarivorans DS-2</name>
    <dbReference type="NCBI Taxonomy" id="1328313"/>
    <lineage>
        <taxon>Bacteria</taxon>
        <taxon>Pseudomonadati</taxon>
        <taxon>Pseudomonadota</taxon>
        <taxon>Gammaproteobacteria</taxon>
        <taxon>Alteromonadales</taxon>
        <taxon>Alteromonadaceae</taxon>
        <taxon>Catenovulum</taxon>
    </lineage>
</organism>
<dbReference type="InterPro" id="IPR029063">
    <property type="entry name" value="SAM-dependent_MTases_sf"/>
</dbReference>
<dbReference type="InterPro" id="IPR035926">
    <property type="entry name" value="NusB-like_sf"/>
</dbReference>
<evidence type="ECO:0000256" key="8">
    <source>
        <dbReference type="ARBA" id="ARBA00022691"/>
    </source>
</evidence>
<dbReference type="FunFam" id="3.40.50.150:FF:000022">
    <property type="entry name" value="Ribosomal RNA small subunit methyltransferase B"/>
    <property type="match status" value="1"/>
</dbReference>
<dbReference type="PANTHER" id="PTHR22807:SF61">
    <property type="entry name" value="NOL1_NOP2_SUN FAMILY PROTEIN _ ANTITERMINATION NUSB DOMAIN-CONTAINING PROTEIN"/>
    <property type="match status" value="1"/>
</dbReference>
<dbReference type="GO" id="GO:0006355">
    <property type="term" value="P:regulation of DNA-templated transcription"/>
    <property type="evidence" value="ECO:0007669"/>
    <property type="project" value="InterPro"/>
</dbReference>
<evidence type="ECO:0000256" key="11">
    <source>
        <dbReference type="ARBA" id="ARBA00031088"/>
    </source>
</evidence>
<comment type="similarity">
    <text evidence="13">Belongs to the class I-like SAM-binding methyltransferase superfamily. RsmB/NOP family.</text>
</comment>
<feature type="binding site" evidence="13">
    <location>
        <begin position="251"/>
        <end position="257"/>
    </location>
    <ligand>
        <name>S-adenosyl-L-methionine</name>
        <dbReference type="ChEBI" id="CHEBI:59789"/>
    </ligand>
</feature>
<dbReference type="PRINTS" id="PR02008">
    <property type="entry name" value="RCMTFAMILY"/>
</dbReference>
<evidence type="ECO:0000256" key="7">
    <source>
        <dbReference type="ARBA" id="ARBA00022679"/>
    </source>
</evidence>
<evidence type="ECO:0000256" key="2">
    <source>
        <dbReference type="ARBA" id="ARBA00004496"/>
    </source>
</evidence>
<comment type="caution">
    <text evidence="16">The sequence shown here is derived from an EMBL/GenBank/DDBJ whole genome shotgun (WGS) entry which is preliminary data.</text>
</comment>
<evidence type="ECO:0000313" key="16">
    <source>
        <dbReference type="EMBL" id="EWH10929.1"/>
    </source>
</evidence>
<feature type="domain" description="SAM-dependent MTase RsmB/NOP-type" evidence="15">
    <location>
        <begin position="160"/>
        <end position="429"/>
    </location>
</feature>
<dbReference type="EMBL" id="ARZY01000008">
    <property type="protein sequence ID" value="EWH10929.1"/>
    <property type="molecule type" value="Genomic_DNA"/>
</dbReference>
<dbReference type="Pfam" id="PF01189">
    <property type="entry name" value="Methyltr_RsmB-F"/>
    <property type="match status" value="1"/>
</dbReference>
<dbReference type="eggNOG" id="COG0144">
    <property type="taxonomic scope" value="Bacteria"/>
</dbReference>
<dbReference type="Pfam" id="PF01029">
    <property type="entry name" value="NusB"/>
    <property type="match status" value="1"/>
</dbReference>
<dbReference type="Gene3D" id="1.10.940.10">
    <property type="entry name" value="NusB-like"/>
    <property type="match status" value="1"/>
</dbReference>
<keyword evidence="5" id="KW-0698">rRNA processing</keyword>
<dbReference type="EC" id="2.1.1.176" evidence="3"/>
<dbReference type="Proteomes" id="UP000019276">
    <property type="component" value="Unassembled WGS sequence"/>
</dbReference>
<dbReference type="OrthoDB" id="9810297at2"/>
<dbReference type="CDD" id="cd02440">
    <property type="entry name" value="AdoMet_MTases"/>
    <property type="match status" value="1"/>
</dbReference>
<sequence length="430" mass="48488">MLNTRALSAQIIYAVLDEQKSLTACIAQLPKDLSASQKGQIQDFCYGCLRQFPKLNRLINQLCHTKLKPELNQLRYLLAIGIYQLLDEKAAEHAAIDETVEASKQIGLYAFTNMINAILREFQRERETLVLDNPQDVQATHPNWLVKQLKQAYPKSFKKIIAANLQQAPMWLRINQQLYADAQDYYALLQQADISFSADKKNPHSIKLAAPTAVDKLPNFFDGACTVQDAAAQNAARLLQPQDGERILDACAAPGGKTTHILELAPKAQVDALDIEVERLERVEQNLERLNQQAHIIAGDASEPQQWWDGILYDRILLDAPCSATGVIRRHPDILYLRREDDIQQLAQLQQKILKQMWQILKPSGTLVYATCSVLPQENKQQISQFLAQTSDAELQSIFASDTAADPGWQILPNQQNMDGFYYAVLKKQA</sequence>
<keyword evidence="4" id="KW-0963">Cytoplasm</keyword>
<evidence type="ECO:0000256" key="14">
    <source>
        <dbReference type="SAM" id="Coils"/>
    </source>
</evidence>
<protein>
    <recommendedName>
        <fullName evidence="3">16S rRNA (cytosine(967)-C(5))-methyltransferase</fullName>
        <ecNumber evidence="3">2.1.1.176</ecNumber>
    </recommendedName>
    <alternativeName>
        <fullName evidence="10">16S rRNA m5C967 methyltransferase</fullName>
    </alternativeName>
    <alternativeName>
        <fullName evidence="11">rRNA (cytosine-C(5)-)-methyltransferase RsmB</fullName>
    </alternativeName>
</protein>
<keyword evidence="6 13" id="KW-0489">Methyltransferase</keyword>